<evidence type="ECO:0000259" key="1">
    <source>
        <dbReference type="Pfam" id="PF12680"/>
    </source>
</evidence>
<gene>
    <name evidence="2" type="ORF">OPDIPICF_02893</name>
</gene>
<dbReference type="EMBL" id="CACSIO010000056">
    <property type="protein sequence ID" value="CAA0123857.1"/>
    <property type="molecule type" value="Genomic_DNA"/>
</dbReference>
<dbReference type="OrthoDB" id="1157330at2"/>
<dbReference type="Gene3D" id="3.10.450.50">
    <property type="match status" value="1"/>
</dbReference>
<accession>A0A5S9QYF8</accession>
<feature type="domain" description="SnoaL-like" evidence="1">
    <location>
        <begin position="19"/>
        <end position="92"/>
    </location>
</feature>
<dbReference type="AlphaFoldDB" id="A0A5S9QYF8"/>
<reference evidence="2 3" key="1">
    <citation type="submission" date="2019-11" db="EMBL/GenBank/DDBJ databases">
        <authorList>
            <person name="Holert J."/>
        </authorList>
    </citation>
    <scope>NUCLEOTIDE SEQUENCE [LARGE SCALE GENOMIC DNA]</scope>
    <source>
        <strain evidence="2">SB11_3</strain>
    </source>
</reference>
<evidence type="ECO:0000313" key="3">
    <source>
        <dbReference type="Proteomes" id="UP000441399"/>
    </source>
</evidence>
<keyword evidence="3" id="KW-1185">Reference proteome</keyword>
<dbReference type="Proteomes" id="UP000441399">
    <property type="component" value="Unassembled WGS sequence"/>
</dbReference>
<organism evidence="2 3">
    <name type="scientific">BD1-7 clade bacterium</name>
    <dbReference type="NCBI Taxonomy" id="2029982"/>
    <lineage>
        <taxon>Bacteria</taxon>
        <taxon>Pseudomonadati</taxon>
        <taxon>Pseudomonadota</taxon>
        <taxon>Gammaproteobacteria</taxon>
        <taxon>Cellvibrionales</taxon>
        <taxon>Spongiibacteraceae</taxon>
        <taxon>BD1-7 clade</taxon>
    </lineage>
</organism>
<dbReference type="SUPFAM" id="SSF54427">
    <property type="entry name" value="NTF2-like"/>
    <property type="match status" value="1"/>
</dbReference>
<protein>
    <recommendedName>
        <fullName evidence="1">SnoaL-like domain-containing protein</fullName>
    </recommendedName>
</protein>
<evidence type="ECO:0000313" key="2">
    <source>
        <dbReference type="EMBL" id="CAA0123857.1"/>
    </source>
</evidence>
<dbReference type="Pfam" id="PF12680">
    <property type="entry name" value="SnoaL_2"/>
    <property type="match status" value="1"/>
</dbReference>
<dbReference type="InterPro" id="IPR037401">
    <property type="entry name" value="SnoaL-like"/>
</dbReference>
<sequence length="122" mass="13532">MASQQQLLDAVKLASETWKNAFNSGDAAGCAGQYEADAVMHARPFGTFTGTDEIRGFWEKLIADGFSDVEYIDPNFEIVDDTSVLLTSGWRMNNAQGVIHRELWVLQADGKALLRDDDFEAK</sequence>
<proteinExistence type="predicted"/>
<dbReference type="InterPro" id="IPR032710">
    <property type="entry name" value="NTF2-like_dom_sf"/>
</dbReference>
<name>A0A5S9QYF8_9GAMM</name>